<gene>
    <name evidence="1" type="ORF">SAMN05443428_11376</name>
</gene>
<dbReference type="STRING" id="1147123.SAMN05443428_11376"/>
<accession>A0A1T4XVZ1</accession>
<evidence type="ECO:0000313" key="1">
    <source>
        <dbReference type="EMBL" id="SKA93245.1"/>
    </source>
</evidence>
<reference evidence="2" key="1">
    <citation type="submission" date="2017-02" db="EMBL/GenBank/DDBJ databases">
        <authorList>
            <person name="Varghese N."/>
            <person name="Submissions S."/>
        </authorList>
    </citation>
    <scope>NUCLEOTIDE SEQUENCE [LARGE SCALE GENOMIC DNA]</scope>
    <source>
        <strain evidence="2">USBA 833</strain>
    </source>
</reference>
<dbReference type="RefSeq" id="WP_078696927.1">
    <property type="nucleotide sequence ID" value="NZ_FUYH01000013.1"/>
</dbReference>
<dbReference type="AlphaFoldDB" id="A0A1T4XVZ1"/>
<dbReference type="EMBL" id="FUYH01000013">
    <property type="protein sequence ID" value="SKA93245.1"/>
    <property type="molecule type" value="Genomic_DNA"/>
</dbReference>
<proteinExistence type="predicted"/>
<evidence type="ECO:0000313" key="2">
    <source>
        <dbReference type="Proteomes" id="UP000190105"/>
    </source>
</evidence>
<keyword evidence="2" id="KW-1185">Reference proteome</keyword>
<dbReference type="Proteomes" id="UP000190105">
    <property type="component" value="Unassembled WGS sequence"/>
</dbReference>
<protein>
    <submittedName>
        <fullName evidence="1">Uncharacterized protein</fullName>
    </submittedName>
</protein>
<sequence length="110" mass="12763">MLSINNVDTVYLACGITDLRKSIDKLALLFKGSLSLILLKKHYWKSSEQLNKIEKELKEKYQGSNDFYKKPYEVRLEKSAAIIEEFIMYVDIELKNALHRSSLGQALEYS</sequence>
<organism evidence="1 2">
    <name type="scientific">Caloramator quimbayensis</name>
    <dbReference type="NCBI Taxonomy" id="1147123"/>
    <lineage>
        <taxon>Bacteria</taxon>
        <taxon>Bacillati</taxon>
        <taxon>Bacillota</taxon>
        <taxon>Clostridia</taxon>
        <taxon>Eubacteriales</taxon>
        <taxon>Clostridiaceae</taxon>
        <taxon>Caloramator</taxon>
    </lineage>
</organism>
<dbReference type="OrthoDB" id="9760067at2"/>
<name>A0A1T4XVZ1_9CLOT</name>